<dbReference type="PANTHER" id="PTHR35333">
    <property type="entry name" value="BETA-LACTAMASE"/>
    <property type="match status" value="1"/>
</dbReference>
<dbReference type="OrthoDB" id="1422836at2"/>
<dbReference type="InterPro" id="IPR012338">
    <property type="entry name" value="Beta-lactam/transpept-like"/>
</dbReference>
<keyword evidence="4" id="KW-1133">Transmembrane helix</keyword>
<dbReference type="Gene3D" id="3.40.710.10">
    <property type="entry name" value="DD-peptidase/beta-lactamase superfamily"/>
    <property type="match status" value="1"/>
</dbReference>
<dbReference type="InterPro" id="IPR000871">
    <property type="entry name" value="Beta-lactam_class-A"/>
</dbReference>
<dbReference type="InterPro" id="IPR045155">
    <property type="entry name" value="Beta-lactam_cat"/>
</dbReference>
<proteinExistence type="inferred from homology"/>
<evidence type="ECO:0000259" key="5">
    <source>
        <dbReference type="Pfam" id="PF13354"/>
    </source>
</evidence>
<dbReference type="PANTHER" id="PTHR35333:SF3">
    <property type="entry name" value="BETA-LACTAMASE-TYPE TRANSPEPTIDASE FOLD CONTAINING PROTEIN"/>
    <property type="match status" value="1"/>
</dbReference>
<evidence type="ECO:0000313" key="7">
    <source>
        <dbReference type="Proteomes" id="UP000249720"/>
    </source>
</evidence>
<dbReference type="EC" id="3.5.2.6" evidence="3"/>
<comment type="caution">
    <text evidence="6">The sequence shown here is derived from an EMBL/GenBank/DDBJ whole genome shotgun (WGS) entry which is preliminary data.</text>
</comment>
<dbReference type="GO" id="GO:0008800">
    <property type="term" value="F:beta-lactamase activity"/>
    <property type="evidence" value="ECO:0007669"/>
    <property type="project" value="UniProtKB-EC"/>
</dbReference>
<dbReference type="EMBL" id="QKZV01000009">
    <property type="protein sequence ID" value="PZX60640.1"/>
    <property type="molecule type" value="Genomic_DNA"/>
</dbReference>
<protein>
    <recommendedName>
        <fullName evidence="3">beta-lactamase</fullName>
        <ecNumber evidence="3">3.5.2.6</ecNumber>
    </recommendedName>
</protein>
<comment type="similarity">
    <text evidence="2">Belongs to the class-A beta-lactamase family.</text>
</comment>
<keyword evidence="4" id="KW-0472">Membrane</keyword>
<dbReference type="Pfam" id="PF13354">
    <property type="entry name" value="Beta-lactamase2"/>
    <property type="match status" value="1"/>
</dbReference>
<keyword evidence="7" id="KW-1185">Reference proteome</keyword>
<dbReference type="AlphaFoldDB" id="A0A2W7RQ57"/>
<sequence length="317" mass="35807">MLQQPFSSAFPYQIPYFFASSKSIRFFFRLFIIAIVVSTCFINTAIGQSFSTDKKLTAELQSYLKKFHGQAGIYVYSFQQHKQVAIAADTVFPTASMVKVPILIALMDKIKAGELQYHQTFTYYDSLAYPGVDILASFKNGEKIELSKLILLMLSLSDNTASLWLQAIAGGGTRINNLMDSLGFTQTRVNSRTPGREAIRLQYGWGQTTPYEMAMILKRIASGTLLGQPYDDKMLRLLSRNYWDEEALSQIPANVFVASKNGAVDASRSEVLYVNGKKGSYVFCLCTNHNTDQSWETNNEAWALSRNISKLLWEYYH</sequence>
<evidence type="ECO:0000256" key="2">
    <source>
        <dbReference type="ARBA" id="ARBA00009009"/>
    </source>
</evidence>
<name>A0A2W7RQ57_9BACT</name>
<evidence type="ECO:0000256" key="4">
    <source>
        <dbReference type="SAM" id="Phobius"/>
    </source>
</evidence>
<feature type="transmembrane region" description="Helical" evidence="4">
    <location>
        <begin position="26"/>
        <end position="46"/>
    </location>
</feature>
<evidence type="ECO:0000256" key="1">
    <source>
        <dbReference type="ARBA" id="ARBA00001526"/>
    </source>
</evidence>
<accession>A0A2W7RQ57</accession>
<dbReference type="Proteomes" id="UP000249720">
    <property type="component" value="Unassembled WGS sequence"/>
</dbReference>
<comment type="catalytic activity">
    <reaction evidence="1">
        <text>a beta-lactam + H2O = a substituted beta-amino acid</text>
        <dbReference type="Rhea" id="RHEA:20401"/>
        <dbReference type="ChEBI" id="CHEBI:15377"/>
        <dbReference type="ChEBI" id="CHEBI:35627"/>
        <dbReference type="ChEBI" id="CHEBI:140347"/>
        <dbReference type="EC" id="3.5.2.6"/>
    </reaction>
</comment>
<dbReference type="GO" id="GO:0046677">
    <property type="term" value="P:response to antibiotic"/>
    <property type="evidence" value="ECO:0007669"/>
    <property type="project" value="InterPro"/>
</dbReference>
<feature type="domain" description="Beta-lactamase class A catalytic" evidence="5">
    <location>
        <begin position="72"/>
        <end position="286"/>
    </location>
</feature>
<dbReference type="RefSeq" id="WP_111296818.1">
    <property type="nucleotide sequence ID" value="NZ_QKZV01000009.1"/>
</dbReference>
<keyword evidence="4" id="KW-0812">Transmembrane</keyword>
<gene>
    <name evidence="6" type="ORF">LX80_02417</name>
</gene>
<organism evidence="6 7">
    <name type="scientific">Hydrotalea sandarakina</name>
    <dbReference type="NCBI Taxonomy" id="1004304"/>
    <lineage>
        <taxon>Bacteria</taxon>
        <taxon>Pseudomonadati</taxon>
        <taxon>Bacteroidota</taxon>
        <taxon>Chitinophagia</taxon>
        <taxon>Chitinophagales</taxon>
        <taxon>Chitinophagaceae</taxon>
        <taxon>Hydrotalea</taxon>
    </lineage>
</organism>
<dbReference type="GO" id="GO:0030655">
    <property type="term" value="P:beta-lactam antibiotic catabolic process"/>
    <property type="evidence" value="ECO:0007669"/>
    <property type="project" value="InterPro"/>
</dbReference>
<evidence type="ECO:0000256" key="3">
    <source>
        <dbReference type="ARBA" id="ARBA00012865"/>
    </source>
</evidence>
<dbReference type="SUPFAM" id="SSF56601">
    <property type="entry name" value="beta-lactamase/transpeptidase-like"/>
    <property type="match status" value="1"/>
</dbReference>
<evidence type="ECO:0000313" key="6">
    <source>
        <dbReference type="EMBL" id="PZX60640.1"/>
    </source>
</evidence>
<reference evidence="6 7" key="1">
    <citation type="submission" date="2018-06" db="EMBL/GenBank/DDBJ databases">
        <title>Genomic Encyclopedia of Archaeal and Bacterial Type Strains, Phase II (KMG-II): from individual species to whole genera.</title>
        <authorList>
            <person name="Goeker M."/>
        </authorList>
    </citation>
    <scope>NUCLEOTIDE SEQUENCE [LARGE SCALE GENOMIC DNA]</scope>
    <source>
        <strain evidence="6 7">DSM 23241</strain>
    </source>
</reference>